<gene>
    <name evidence="2" type="ORF">METZ01_LOCUS9552</name>
</gene>
<proteinExistence type="predicted"/>
<dbReference type="AlphaFoldDB" id="A0A381NS72"/>
<feature type="non-terminal residue" evidence="2">
    <location>
        <position position="1"/>
    </location>
</feature>
<keyword evidence="1" id="KW-1133">Transmembrane helix</keyword>
<name>A0A381NS72_9ZZZZ</name>
<sequence>VTTAEPSPPPTATGPESAAPSVAARVVAAVAVGLAGACGGLVGYAVTDLQCSDECTALAGSLGLLGAVLAALGVGIVAVLALRAMAEWKTGQLQQAARDHYPVD</sequence>
<feature type="transmembrane region" description="Helical" evidence="1">
    <location>
        <begin position="58"/>
        <end position="82"/>
    </location>
</feature>
<organism evidence="2">
    <name type="scientific">marine metagenome</name>
    <dbReference type="NCBI Taxonomy" id="408172"/>
    <lineage>
        <taxon>unclassified sequences</taxon>
        <taxon>metagenomes</taxon>
        <taxon>ecological metagenomes</taxon>
    </lineage>
</organism>
<keyword evidence="1" id="KW-0472">Membrane</keyword>
<keyword evidence="1" id="KW-0812">Transmembrane</keyword>
<accession>A0A381NS72</accession>
<feature type="transmembrane region" description="Helical" evidence="1">
    <location>
        <begin position="26"/>
        <end position="46"/>
    </location>
</feature>
<evidence type="ECO:0000313" key="2">
    <source>
        <dbReference type="EMBL" id="SUZ56698.1"/>
    </source>
</evidence>
<dbReference type="EMBL" id="UINC01000519">
    <property type="protein sequence ID" value="SUZ56698.1"/>
    <property type="molecule type" value="Genomic_DNA"/>
</dbReference>
<reference evidence="2" key="1">
    <citation type="submission" date="2018-05" db="EMBL/GenBank/DDBJ databases">
        <authorList>
            <person name="Lanie J.A."/>
            <person name="Ng W.-L."/>
            <person name="Kazmierczak K.M."/>
            <person name="Andrzejewski T.M."/>
            <person name="Davidsen T.M."/>
            <person name="Wayne K.J."/>
            <person name="Tettelin H."/>
            <person name="Glass J.I."/>
            <person name="Rusch D."/>
            <person name="Podicherti R."/>
            <person name="Tsui H.-C.T."/>
            <person name="Winkler M.E."/>
        </authorList>
    </citation>
    <scope>NUCLEOTIDE SEQUENCE</scope>
</reference>
<evidence type="ECO:0000256" key="1">
    <source>
        <dbReference type="SAM" id="Phobius"/>
    </source>
</evidence>
<protein>
    <submittedName>
        <fullName evidence="2">Uncharacterized protein</fullName>
    </submittedName>
</protein>